<reference evidence="1 2" key="1">
    <citation type="submission" date="2024-01" db="EMBL/GenBank/DDBJ databases">
        <title>Genome assemblies of Stephania.</title>
        <authorList>
            <person name="Yang L."/>
        </authorList>
    </citation>
    <scope>NUCLEOTIDE SEQUENCE [LARGE SCALE GENOMIC DNA]</scope>
    <source>
        <strain evidence="1">QJT</strain>
        <tissue evidence="1">Leaf</tissue>
    </source>
</reference>
<dbReference type="AlphaFoldDB" id="A0AAP0NSJ4"/>
<dbReference type="Proteomes" id="UP001417504">
    <property type="component" value="Unassembled WGS sequence"/>
</dbReference>
<proteinExistence type="predicted"/>
<sequence>MDQNIIVVSAKDLLQRHIGGSKCMCAPKTIQSYLDFGREKNVFSLLRLALQIVVTIRV</sequence>
<name>A0AAP0NSJ4_9MAGN</name>
<protein>
    <submittedName>
        <fullName evidence="1">Uncharacterized protein</fullName>
    </submittedName>
</protein>
<evidence type="ECO:0000313" key="1">
    <source>
        <dbReference type="EMBL" id="KAK9116529.1"/>
    </source>
</evidence>
<dbReference type="EMBL" id="JBBNAE010000006">
    <property type="protein sequence ID" value="KAK9116529.1"/>
    <property type="molecule type" value="Genomic_DNA"/>
</dbReference>
<comment type="caution">
    <text evidence="1">The sequence shown here is derived from an EMBL/GenBank/DDBJ whole genome shotgun (WGS) entry which is preliminary data.</text>
</comment>
<keyword evidence="2" id="KW-1185">Reference proteome</keyword>
<evidence type="ECO:0000313" key="2">
    <source>
        <dbReference type="Proteomes" id="UP001417504"/>
    </source>
</evidence>
<accession>A0AAP0NSJ4</accession>
<gene>
    <name evidence="1" type="ORF">Sjap_015476</name>
</gene>
<organism evidence="1 2">
    <name type="scientific">Stephania japonica</name>
    <dbReference type="NCBI Taxonomy" id="461633"/>
    <lineage>
        <taxon>Eukaryota</taxon>
        <taxon>Viridiplantae</taxon>
        <taxon>Streptophyta</taxon>
        <taxon>Embryophyta</taxon>
        <taxon>Tracheophyta</taxon>
        <taxon>Spermatophyta</taxon>
        <taxon>Magnoliopsida</taxon>
        <taxon>Ranunculales</taxon>
        <taxon>Menispermaceae</taxon>
        <taxon>Menispermoideae</taxon>
        <taxon>Cissampelideae</taxon>
        <taxon>Stephania</taxon>
    </lineage>
</organism>